<evidence type="ECO:0000313" key="1">
    <source>
        <dbReference type="EMBL" id="CBX27532.1"/>
    </source>
</evidence>
<accession>E1YAD8</accession>
<reference evidence="1" key="1">
    <citation type="journal article" date="2011" name="Environ. Microbiol.">
        <title>Genomic insights into the metabolic potential of the polycyclic aromatic hydrocarbon degrading sulfate-reducing Deltaproteobacterium N47.</title>
        <authorList>
            <person name="Bergmann F."/>
            <person name="Selesi D."/>
            <person name="Weinmaier T."/>
            <person name="Tischler P."/>
            <person name="Rattei T."/>
            <person name="Meckenstock R.U."/>
        </authorList>
    </citation>
    <scope>NUCLEOTIDE SEQUENCE</scope>
</reference>
<name>E1YAD8_9BACT</name>
<dbReference type="EMBL" id="FR695866">
    <property type="protein sequence ID" value="CBX27532.1"/>
    <property type="molecule type" value="Genomic_DNA"/>
</dbReference>
<dbReference type="AlphaFoldDB" id="E1YAD8"/>
<protein>
    <submittedName>
        <fullName evidence="1">Uncharacterized protein</fullName>
    </submittedName>
</protein>
<gene>
    <name evidence="1" type="ORF">N47_H23540</name>
</gene>
<organism evidence="1">
    <name type="scientific">uncultured Desulfobacterium sp</name>
    <dbReference type="NCBI Taxonomy" id="201089"/>
    <lineage>
        <taxon>Bacteria</taxon>
        <taxon>Pseudomonadati</taxon>
        <taxon>Thermodesulfobacteriota</taxon>
        <taxon>Desulfobacteria</taxon>
        <taxon>Desulfobacterales</taxon>
        <taxon>Desulfobacteriaceae</taxon>
        <taxon>Desulfobacterium</taxon>
        <taxon>environmental samples</taxon>
    </lineage>
</organism>
<sequence>MYIDTNPKKQKKIPGPKLIDPGNPIIFLMTLAVLSCP</sequence>
<proteinExistence type="predicted"/>